<name>A0A1G8ME85_9GAMM</name>
<dbReference type="InterPro" id="IPR032389">
    <property type="entry name" value="GspB_C"/>
</dbReference>
<protein>
    <submittedName>
        <fullName evidence="2">General secretion pathway protein B</fullName>
    </submittedName>
</protein>
<dbReference type="GO" id="GO:0015627">
    <property type="term" value="C:type II protein secretion system complex"/>
    <property type="evidence" value="ECO:0007669"/>
    <property type="project" value="InterPro"/>
</dbReference>
<proteinExistence type="predicted"/>
<keyword evidence="3" id="KW-1185">Reference proteome</keyword>
<dbReference type="Proteomes" id="UP000199527">
    <property type="component" value="Unassembled WGS sequence"/>
</dbReference>
<dbReference type="RefSeq" id="WP_090362464.1">
    <property type="nucleotide sequence ID" value="NZ_FNEM01000002.1"/>
</dbReference>
<gene>
    <name evidence="2" type="ORF">SAMN04488540_102356</name>
</gene>
<organism evidence="2 3">
    <name type="scientific">Ferrimonas sediminum</name>
    <dbReference type="NCBI Taxonomy" id="718193"/>
    <lineage>
        <taxon>Bacteria</taxon>
        <taxon>Pseudomonadati</taxon>
        <taxon>Pseudomonadota</taxon>
        <taxon>Gammaproteobacteria</taxon>
        <taxon>Alteromonadales</taxon>
        <taxon>Ferrimonadaceae</taxon>
        <taxon>Ferrimonas</taxon>
    </lineage>
</organism>
<reference evidence="3" key="1">
    <citation type="submission" date="2016-10" db="EMBL/GenBank/DDBJ databases">
        <authorList>
            <person name="Varghese N."/>
            <person name="Submissions S."/>
        </authorList>
    </citation>
    <scope>NUCLEOTIDE SEQUENCE [LARGE SCALE GENOMIC DNA]</scope>
    <source>
        <strain evidence="3">DSM 23317</strain>
    </source>
</reference>
<dbReference type="AlphaFoldDB" id="A0A1G8ME85"/>
<dbReference type="OrthoDB" id="5432325at2"/>
<evidence type="ECO:0000313" key="2">
    <source>
        <dbReference type="EMBL" id="SDI66283.1"/>
    </source>
</evidence>
<evidence type="ECO:0000259" key="1">
    <source>
        <dbReference type="Pfam" id="PF16537"/>
    </source>
</evidence>
<accession>A0A1G8ME85</accession>
<sequence length="282" mass="29649">MSYLLDAVGREKQQQGQLDATVAVPLAPKSSLPWHFAWPVAGALVGATAMYAALALQPAPQAEAPTAVVTAEVVRVKQLVMPIPVAFEVAPEPEPESEPMQYLYKPEQQVMTAEPGQQAVKASNEVVASAQPEVTSSTSVEASEPANAKLLAAFERAVADLDLAEPASEPAQQAVDAEADDSALSAEALMAPKAAETASQGSVDAPKLGTLPWAFQKGLPDINITAHVYSSDADNRWLRANGRELQEGDAVAPGVTLKEIRPNEVILEKEGQAFSVPALGQL</sequence>
<feature type="domain" description="Type II secretion system protein GspB C-terminal" evidence="1">
    <location>
        <begin position="219"/>
        <end position="278"/>
    </location>
</feature>
<dbReference type="EMBL" id="FNEM01000002">
    <property type="protein sequence ID" value="SDI66283.1"/>
    <property type="molecule type" value="Genomic_DNA"/>
</dbReference>
<evidence type="ECO:0000313" key="3">
    <source>
        <dbReference type="Proteomes" id="UP000199527"/>
    </source>
</evidence>
<dbReference type="Pfam" id="PF16537">
    <property type="entry name" value="T2SSB"/>
    <property type="match status" value="1"/>
</dbReference>